<reference evidence="10" key="1">
    <citation type="submission" date="2017-09" db="EMBL/GenBank/DDBJ databases">
        <authorList>
            <person name="Feng G."/>
            <person name="Zhu H."/>
        </authorList>
    </citation>
    <scope>NUCLEOTIDE SEQUENCE [LARGE SCALE GENOMIC DNA]</scope>
    <source>
        <strain evidence="10">1PNM-20</strain>
    </source>
</reference>
<comment type="catalytic activity">
    <reaction evidence="5 6">
        <text>holo-[ACP] + malonyl-CoA = malonyl-[ACP] + CoA</text>
        <dbReference type="Rhea" id="RHEA:41792"/>
        <dbReference type="Rhea" id="RHEA-COMP:9623"/>
        <dbReference type="Rhea" id="RHEA-COMP:9685"/>
        <dbReference type="ChEBI" id="CHEBI:57287"/>
        <dbReference type="ChEBI" id="CHEBI:57384"/>
        <dbReference type="ChEBI" id="CHEBI:64479"/>
        <dbReference type="ChEBI" id="CHEBI:78449"/>
        <dbReference type="EC" id="2.3.1.39"/>
    </reaction>
</comment>
<dbReference type="Proteomes" id="UP000218151">
    <property type="component" value="Unassembled WGS sequence"/>
</dbReference>
<dbReference type="InterPro" id="IPR016036">
    <property type="entry name" value="Malonyl_transacylase_ACP-bd"/>
</dbReference>
<dbReference type="Pfam" id="PF00698">
    <property type="entry name" value="Acyl_transf_1"/>
    <property type="match status" value="1"/>
</dbReference>
<sequence>MRAFIFPGQGSQAVGMGQALAAASPHAREVFQEVDDALGQNLFRLMTEGPADELTLTENAQPAIMANAVATLRVLEREGGVRLVDKAEYVAGHSLGEYSALCAAGTFDLDTTAKLLKIRGQAMQRAVGVGEGAMAALLGADVEKADVIAGAAVDSILAEGGPELVCTVANDNDPTQVVISGHRQAVERAVSLAKDLGAKRAVLLPVSAPFHCRLMQPAADEMHGALCDSDMRAPLVPVYVNVDAVAVSDPGAIRHLLVQQVTGRVRWRESVLRMVGEGVTEFVEFGGKVLSPMVKRIAPDANAVSVVGMDDVEALAKTL</sequence>
<proteinExistence type="inferred from homology"/>
<dbReference type="GO" id="GO:0004314">
    <property type="term" value="F:[acyl-carrier-protein] S-malonyltransferase activity"/>
    <property type="evidence" value="ECO:0007669"/>
    <property type="project" value="UniProtKB-EC"/>
</dbReference>
<keyword evidence="3 6" id="KW-0808">Transferase</keyword>
<comment type="caution">
    <text evidence="9">The sequence shown here is derived from an EMBL/GenBank/DDBJ whole genome shotgun (WGS) entry which is preliminary data.</text>
</comment>
<dbReference type="Gene3D" id="3.40.366.10">
    <property type="entry name" value="Malonyl-Coenzyme A Acyl Carrier Protein, domain 2"/>
    <property type="match status" value="1"/>
</dbReference>
<comment type="similarity">
    <text evidence="6">Belongs to the fabD family.</text>
</comment>
<feature type="active site" evidence="7">
    <location>
        <position position="94"/>
    </location>
</feature>
<dbReference type="InterPro" id="IPR016035">
    <property type="entry name" value="Acyl_Trfase/lysoPLipase"/>
</dbReference>
<evidence type="ECO:0000256" key="7">
    <source>
        <dbReference type="PIRSR" id="PIRSR000446-1"/>
    </source>
</evidence>
<dbReference type="InterPro" id="IPR001227">
    <property type="entry name" value="Ac_transferase_dom_sf"/>
</dbReference>
<protein>
    <recommendedName>
        <fullName evidence="2 6">Malonyl CoA-acyl carrier protein transacylase</fullName>
        <ecNumber evidence="1 6">2.3.1.39</ecNumber>
    </recommendedName>
</protein>
<dbReference type="SMART" id="SM00827">
    <property type="entry name" value="PKS_AT"/>
    <property type="match status" value="1"/>
</dbReference>
<evidence type="ECO:0000256" key="2">
    <source>
        <dbReference type="ARBA" id="ARBA00018953"/>
    </source>
</evidence>
<dbReference type="SUPFAM" id="SSF52151">
    <property type="entry name" value="FabD/lysophospholipase-like"/>
    <property type="match status" value="1"/>
</dbReference>
<dbReference type="InterPro" id="IPR024925">
    <property type="entry name" value="Malonyl_CoA-ACP_transAc"/>
</dbReference>
<dbReference type="OrthoDB" id="9808564at2"/>
<evidence type="ECO:0000313" key="9">
    <source>
        <dbReference type="EMBL" id="PAX09537.1"/>
    </source>
</evidence>
<evidence type="ECO:0000256" key="6">
    <source>
        <dbReference type="PIRNR" id="PIRNR000446"/>
    </source>
</evidence>
<feature type="domain" description="Malonyl-CoA:ACP transacylase (MAT)" evidence="8">
    <location>
        <begin position="5"/>
        <end position="311"/>
    </location>
</feature>
<dbReference type="GO" id="GO:0006633">
    <property type="term" value="P:fatty acid biosynthetic process"/>
    <property type="evidence" value="ECO:0007669"/>
    <property type="project" value="TreeGrafter"/>
</dbReference>
<gene>
    <name evidence="9" type="primary">fabD</name>
    <name evidence="9" type="ORF">CKY28_01970</name>
</gene>
<keyword evidence="10" id="KW-1185">Reference proteome</keyword>
<dbReference type="SUPFAM" id="SSF55048">
    <property type="entry name" value="Probable ACP-binding domain of malonyl-CoA ACP transacylase"/>
    <property type="match status" value="1"/>
</dbReference>
<dbReference type="EC" id="2.3.1.39" evidence="1 6"/>
<dbReference type="PANTHER" id="PTHR42681:SF1">
    <property type="entry name" value="MALONYL-COA-ACYL CARRIER PROTEIN TRANSACYLASE, MITOCHONDRIAL"/>
    <property type="match status" value="1"/>
</dbReference>
<dbReference type="NCBIfam" id="TIGR00128">
    <property type="entry name" value="fabD"/>
    <property type="match status" value="1"/>
</dbReference>
<evidence type="ECO:0000259" key="8">
    <source>
        <dbReference type="SMART" id="SM00827"/>
    </source>
</evidence>
<evidence type="ECO:0000256" key="5">
    <source>
        <dbReference type="ARBA" id="ARBA00048462"/>
    </source>
</evidence>
<keyword evidence="4 6" id="KW-0012">Acyltransferase</keyword>
<name>A0A2A2SJT1_9SPHN</name>
<dbReference type="InterPro" id="IPR050858">
    <property type="entry name" value="Mal-CoA-ACP_Trans/PKS_FabD"/>
</dbReference>
<evidence type="ECO:0000313" key="10">
    <source>
        <dbReference type="Proteomes" id="UP000218151"/>
    </source>
</evidence>
<evidence type="ECO:0000256" key="4">
    <source>
        <dbReference type="ARBA" id="ARBA00023315"/>
    </source>
</evidence>
<dbReference type="InterPro" id="IPR014043">
    <property type="entry name" value="Acyl_transferase_dom"/>
</dbReference>
<dbReference type="AlphaFoldDB" id="A0A2A2SJT1"/>
<feature type="active site" evidence="7">
    <location>
        <position position="211"/>
    </location>
</feature>
<accession>A0A2A2SJT1</accession>
<organism evidence="9 10">
    <name type="scientific">Sphingomonas lenta</name>
    <dbReference type="NCBI Taxonomy" id="1141887"/>
    <lineage>
        <taxon>Bacteria</taxon>
        <taxon>Pseudomonadati</taxon>
        <taxon>Pseudomonadota</taxon>
        <taxon>Alphaproteobacteria</taxon>
        <taxon>Sphingomonadales</taxon>
        <taxon>Sphingomonadaceae</taxon>
        <taxon>Sphingomonas</taxon>
    </lineage>
</organism>
<dbReference type="PANTHER" id="PTHR42681">
    <property type="entry name" value="MALONYL-COA-ACYL CARRIER PROTEIN TRANSACYLASE, MITOCHONDRIAL"/>
    <property type="match status" value="1"/>
</dbReference>
<dbReference type="GO" id="GO:0005829">
    <property type="term" value="C:cytosol"/>
    <property type="evidence" value="ECO:0007669"/>
    <property type="project" value="TreeGrafter"/>
</dbReference>
<dbReference type="Gene3D" id="3.30.70.250">
    <property type="entry name" value="Malonyl-CoA ACP transacylase, ACP-binding"/>
    <property type="match status" value="1"/>
</dbReference>
<dbReference type="EMBL" id="NSLI01000001">
    <property type="protein sequence ID" value="PAX09537.1"/>
    <property type="molecule type" value="Genomic_DNA"/>
</dbReference>
<dbReference type="FunFam" id="3.30.70.250:FF:000001">
    <property type="entry name" value="Malonyl CoA-acyl carrier protein transacylase"/>
    <property type="match status" value="1"/>
</dbReference>
<evidence type="ECO:0000256" key="1">
    <source>
        <dbReference type="ARBA" id="ARBA00013258"/>
    </source>
</evidence>
<dbReference type="RefSeq" id="WP_095996645.1">
    <property type="nucleotide sequence ID" value="NZ_NSLI01000001.1"/>
</dbReference>
<dbReference type="InterPro" id="IPR004410">
    <property type="entry name" value="Malonyl_CoA-ACP_transAc_FabD"/>
</dbReference>
<evidence type="ECO:0000256" key="3">
    <source>
        <dbReference type="ARBA" id="ARBA00022679"/>
    </source>
</evidence>
<dbReference type="PIRSF" id="PIRSF000446">
    <property type="entry name" value="Mct"/>
    <property type="match status" value="1"/>
</dbReference>